<comment type="cofactor">
    <cofactor evidence="4">
        <name>a divalent metal cation</name>
        <dbReference type="ChEBI" id="CHEBI:60240"/>
    </cofactor>
    <text evidence="4">Binds 1 divalent metal cation per subunit.</text>
</comment>
<dbReference type="Pfam" id="PF01975">
    <property type="entry name" value="SurE"/>
    <property type="match status" value="1"/>
</dbReference>
<dbReference type="HAMAP" id="MF_00060">
    <property type="entry name" value="SurE"/>
    <property type="match status" value="1"/>
</dbReference>
<dbReference type="GO" id="GO:0008253">
    <property type="term" value="F:5'-nucleotidase activity"/>
    <property type="evidence" value="ECO:0007669"/>
    <property type="project" value="UniProtKB-UniRule"/>
</dbReference>
<comment type="subcellular location">
    <subcellularLocation>
        <location evidence="4">Cytoplasm</location>
    </subcellularLocation>
</comment>
<keyword evidence="4" id="KW-0963">Cytoplasm</keyword>
<dbReference type="InterPro" id="IPR002828">
    <property type="entry name" value="SurE-like_Pase/nucleotidase"/>
</dbReference>
<comment type="catalytic activity">
    <reaction evidence="4">
        <text>a ribonucleoside 5'-phosphate + H2O = a ribonucleoside + phosphate</text>
        <dbReference type="Rhea" id="RHEA:12484"/>
        <dbReference type="ChEBI" id="CHEBI:15377"/>
        <dbReference type="ChEBI" id="CHEBI:18254"/>
        <dbReference type="ChEBI" id="CHEBI:43474"/>
        <dbReference type="ChEBI" id="CHEBI:58043"/>
        <dbReference type="EC" id="3.1.3.5"/>
    </reaction>
</comment>
<sequence length="301" mass="32804">MKEESIFFVDPLPRQPLNTFIRRLRRFIFIPPSPDKVEMHRILVTNDDGVYSAGIRAAVRGVVGLGDLLVAAPSGQRSGVGRSISIFEPLRYNKVNLDGVEAYEVSGTPTDSVIMGIFWLLKGKLPDLAVSGINIGENISTDTVTTSGTIGAALEAASYGIPAITASIQVIDQGDKFDNVNDQAYQFDVASALVRRVAKNVLERGLPAGVDILNLNVPVNATEETEVVVTRLARKIFRTAIQERADPRGRPYYWIDGDLVCTEREGTDVRAVYQEGKISITPLTIDNTARVDFSKITALLG</sequence>
<accession>E5KK18</accession>
<dbReference type="SUPFAM" id="SSF64167">
    <property type="entry name" value="SurE-like"/>
    <property type="match status" value="1"/>
</dbReference>
<proteinExistence type="inferred from homology"/>
<feature type="binding site" evidence="4">
    <location>
        <position position="48"/>
    </location>
    <ligand>
        <name>a divalent metal cation</name>
        <dbReference type="ChEBI" id="CHEBI:60240"/>
    </ligand>
</feature>
<evidence type="ECO:0000256" key="1">
    <source>
        <dbReference type="ARBA" id="ARBA00011062"/>
    </source>
</evidence>
<dbReference type="EMBL" id="HQ188290">
    <property type="protein sequence ID" value="ADQ42408.1"/>
    <property type="molecule type" value="Genomic_DNA"/>
</dbReference>
<feature type="binding site" evidence="4">
    <location>
        <position position="47"/>
    </location>
    <ligand>
        <name>a divalent metal cation</name>
        <dbReference type="ChEBI" id="CHEBI:60240"/>
    </ligand>
</feature>
<evidence type="ECO:0000313" key="6">
    <source>
        <dbReference type="EMBL" id="ADQ42408.1"/>
    </source>
</evidence>
<keyword evidence="2 4" id="KW-0479">Metal-binding</keyword>
<organism evidence="6">
    <name type="scientific">Methanothrix harundinacea</name>
    <dbReference type="NCBI Taxonomy" id="301375"/>
    <lineage>
        <taxon>Archaea</taxon>
        <taxon>Methanobacteriati</taxon>
        <taxon>Methanobacteriota</taxon>
        <taxon>Stenosarchaea group</taxon>
        <taxon>Methanomicrobia</taxon>
        <taxon>Methanotrichales</taxon>
        <taxon>Methanotrichaceae</taxon>
        <taxon>Methanothrix</taxon>
    </lineage>
</organism>
<dbReference type="PANTHER" id="PTHR30457">
    <property type="entry name" value="5'-NUCLEOTIDASE SURE"/>
    <property type="match status" value="1"/>
</dbReference>
<dbReference type="GO" id="GO:0046872">
    <property type="term" value="F:metal ion binding"/>
    <property type="evidence" value="ECO:0007669"/>
    <property type="project" value="UniProtKB-UniRule"/>
</dbReference>
<name>E5KK18_9EURY</name>
<dbReference type="GO" id="GO:0005737">
    <property type="term" value="C:cytoplasm"/>
    <property type="evidence" value="ECO:0007669"/>
    <property type="project" value="UniProtKB-SubCell"/>
</dbReference>
<feature type="binding site" evidence="4">
    <location>
        <position position="134"/>
    </location>
    <ligand>
        <name>a divalent metal cation</name>
        <dbReference type="ChEBI" id="CHEBI:60240"/>
    </ligand>
</feature>
<evidence type="ECO:0000256" key="4">
    <source>
        <dbReference type="HAMAP-Rule" id="MF_00060"/>
    </source>
</evidence>
<protein>
    <recommendedName>
        <fullName evidence="4">5'-nucleotidase SurE</fullName>
        <ecNumber evidence="4">3.1.3.5</ecNumber>
    </recommendedName>
    <alternativeName>
        <fullName evidence="4">Nucleoside 5'-monophosphate phosphohydrolase</fullName>
    </alternativeName>
</protein>
<keyword evidence="3 4" id="KW-0378">Hydrolase</keyword>
<gene>
    <name evidence="4" type="primary">surE</name>
</gene>
<evidence type="ECO:0000256" key="2">
    <source>
        <dbReference type="ARBA" id="ARBA00022723"/>
    </source>
</evidence>
<dbReference type="PANTHER" id="PTHR30457:SF0">
    <property type="entry name" value="PHOSPHATASE, PUTATIVE (AFU_ORTHOLOGUE AFUA_4G01070)-RELATED"/>
    <property type="match status" value="1"/>
</dbReference>
<evidence type="ECO:0000256" key="3">
    <source>
        <dbReference type="ARBA" id="ARBA00022801"/>
    </source>
</evidence>
<dbReference type="GO" id="GO:0000166">
    <property type="term" value="F:nucleotide binding"/>
    <property type="evidence" value="ECO:0007669"/>
    <property type="project" value="UniProtKB-KW"/>
</dbReference>
<dbReference type="NCBIfam" id="NF001491">
    <property type="entry name" value="PRK00346.2-1"/>
    <property type="match status" value="1"/>
</dbReference>
<keyword evidence="4" id="KW-0547">Nucleotide-binding</keyword>
<reference evidence="6" key="1">
    <citation type="submission" date="2010-08" db="EMBL/GenBank/DDBJ databases">
        <title>Quorum sensing in methanogenic archaeon.</title>
        <authorList>
            <person name="Zhang G."/>
            <person name="Zhang F."/>
            <person name="Guo X."/>
            <person name="Ding G."/>
            <person name="Zhu J."/>
            <person name="Zhou L."/>
            <person name="Cai S."/>
            <person name="Liu X."/>
            <person name="Luo Y."/>
            <person name="Shi W."/>
            <person name="Dong X."/>
        </authorList>
    </citation>
    <scope>NUCLEOTIDE SEQUENCE</scope>
    <source>
        <strain evidence="6">6Ac</strain>
    </source>
</reference>
<dbReference type="InterPro" id="IPR036523">
    <property type="entry name" value="SurE-like_sf"/>
</dbReference>
<feature type="binding site" evidence="4">
    <location>
        <position position="78"/>
    </location>
    <ligand>
        <name>a divalent metal cation</name>
        <dbReference type="ChEBI" id="CHEBI:60240"/>
    </ligand>
</feature>
<dbReference type="InterPro" id="IPR030048">
    <property type="entry name" value="SurE"/>
</dbReference>
<dbReference type="NCBIfam" id="TIGR00087">
    <property type="entry name" value="surE"/>
    <property type="match status" value="1"/>
</dbReference>
<dbReference type="Gene3D" id="3.40.1210.10">
    <property type="entry name" value="Survival protein SurE-like phosphatase/nucleotidase"/>
    <property type="match status" value="1"/>
</dbReference>
<comment type="similarity">
    <text evidence="1 4">Belongs to the SurE nucleotidase family.</text>
</comment>
<feature type="domain" description="Survival protein SurE-like phosphatase/nucleotidase" evidence="5">
    <location>
        <begin position="42"/>
        <end position="237"/>
    </location>
</feature>
<dbReference type="AlphaFoldDB" id="E5KK18"/>
<evidence type="ECO:0000259" key="5">
    <source>
        <dbReference type="Pfam" id="PF01975"/>
    </source>
</evidence>
<dbReference type="OMA" id="DCVHIAL"/>
<dbReference type="EC" id="3.1.3.5" evidence="4"/>
<comment type="function">
    <text evidence="4">Nucleotidase that shows phosphatase activity on nucleoside 5'-monophosphates.</text>
</comment>